<reference evidence="1" key="1">
    <citation type="submission" date="2022-11" db="EMBL/GenBank/DDBJ databases">
        <title>Genome Sequence of Nemania bipapillata.</title>
        <authorList>
            <person name="Buettner E."/>
        </authorList>
    </citation>
    <scope>NUCLEOTIDE SEQUENCE</scope>
    <source>
        <strain evidence="1">CP14</strain>
    </source>
</reference>
<dbReference type="EMBL" id="JAPESX010000760">
    <property type="protein sequence ID" value="KAJ8119828.1"/>
    <property type="molecule type" value="Genomic_DNA"/>
</dbReference>
<name>A0ACC2IXE7_9PEZI</name>
<keyword evidence="2" id="KW-1185">Reference proteome</keyword>
<evidence type="ECO:0000313" key="1">
    <source>
        <dbReference type="EMBL" id="KAJ8119828.1"/>
    </source>
</evidence>
<dbReference type="Proteomes" id="UP001153334">
    <property type="component" value="Unassembled WGS sequence"/>
</dbReference>
<accession>A0ACC2IXE7</accession>
<organism evidence="1 2">
    <name type="scientific">Nemania bipapillata</name>
    <dbReference type="NCBI Taxonomy" id="110536"/>
    <lineage>
        <taxon>Eukaryota</taxon>
        <taxon>Fungi</taxon>
        <taxon>Dikarya</taxon>
        <taxon>Ascomycota</taxon>
        <taxon>Pezizomycotina</taxon>
        <taxon>Sordariomycetes</taxon>
        <taxon>Xylariomycetidae</taxon>
        <taxon>Xylariales</taxon>
        <taxon>Xylariaceae</taxon>
        <taxon>Nemania</taxon>
    </lineage>
</organism>
<evidence type="ECO:0000313" key="2">
    <source>
        <dbReference type="Proteomes" id="UP001153334"/>
    </source>
</evidence>
<comment type="caution">
    <text evidence="1">The sequence shown here is derived from an EMBL/GenBank/DDBJ whole genome shotgun (WGS) entry which is preliminary data.</text>
</comment>
<protein>
    <submittedName>
        <fullName evidence="1">Uncharacterized protein</fullName>
    </submittedName>
</protein>
<proteinExistence type="predicted"/>
<gene>
    <name evidence="1" type="ORF">ONZ43_g3309</name>
</gene>
<sequence length="90" mass="9717">MASTSTATATATTTCPSSEQLADLEQLNSQLKLVIYALGILCMLLVTGWVLLAIYLRRSKVVFDQAETEGIELHDLAHLEHGSLSEPASE</sequence>